<dbReference type="InterPro" id="IPR047246">
    <property type="entry name" value="ThrRS_anticodon"/>
</dbReference>
<dbReference type="InterPro" id="IPR045864">
    <property type="entry name" value="aa-tRNA-synth_II/BPL/LPL"/>
</dbReference>
<keyword evidence="10 13" id="KW-0648">Protein biosynthesis</keyword>
<comment type="subunit">
    <text evidence="13">Homodimer.</text>
</comment>
<feature type="domain" description="Aminoacyl-transfer RNA synthetases class-II family profile" evidence="15">
    <location>
        <begin position="232"/>
        <end position="515"/>
    </location>
</feature>
<keyword evidence="3 13" id="KW-0820">tRNA-binding</keyword>
<dbReference type="InterPro" id="IPR036621">
    <property type="entry name" value="Anticodon-bd_dom_sf"/>
</dbReference>
<dbReference type="EMBL" id="DSPX01000091">
    <property type="protein sequence ID" value="HGG00803.1"/>
    <property type="molecule type" value="Genomic_DNA"/>
</dbReference>
<keyword evidence="11 13" id="KW-0030">Aminoacyl-tRNA synthetase</keyword>
<dbReference type="Gene3D" id="3.30.54.20">
    <property type="match status" value="1"/>
</dbReference>
<comment type="subcellular location">
    <subcellularLocation>
        <location evidence="13">Cytoplasm</location>
    </subcellularLocation>
</comment>
<evidence type="ECO:0000256" key="5">
    <source>
        <dbReference type="ARBA" id="ARBA00022723"/>
    </source>
</evidence>
<dbReference type="SUPFAM" id="SSF52954">
    <property type="entry name" value="Class II aaRS ABD-related"/>
    <property type="match status" value="1"/>
</dbReference>
<keyword evidence="6 13" id="KW-0547">Nucleotide-binding</keyword>
<dbReference type="Gene3D" id="3.40.50.800">
    <property type="entry name" value="Anticodon-binding domain"/>
    <property type="match status" value="1"/>
</dbReference>
<reference evidence="16" key="1">
    <citation type="journal article" date="2020" name="mSystems">
        <title>Genome- and Community-Level Interaction Insights into Carbon Utilization and Element Cycling Functions of Hydrothermarchaeota in Hydrothermal Sediment.</title>
        <authorList>
            <person name="Zhou Z."/>
            <person name="Liu Y."/>
            <person name="Xu W."/>
            <person name="Pan J."/>
            <person name="Luo Z.H."/>
            <person name="Li M."/>
        </authorList>
    </citation>
    <scope>NUCLEOTIDE SEQUENCE [LARGE SCALE GENOMIC DNA]</scope>
    <source>
        <strain evidence="16">SpSt-374</strain>
    </source>
</reference>
<dbReference type="SUPFAM" id="SSF55681">
    <property type="entry name" value="Class II aaRS and biotin synthetases"/>
    <property type="match status" value="1"/>
</dbReference>
<dbReference type="GO" id="GO:0004829">
    <property type="term" value="F:threonine-tRNA ligase activity"/>
    <property type="evidence" value="ECO:0007669"/>
    <property type="project" value="UniProtKB-UniRule"/>
</dbReference>
<evidence type="ECO:0000256" key="8">
    <source>
        <dbReference type="ARBA" id="ARBA00022840"/>
    </source>
</evidence>
<organism evidence="16">
    <name type="scientific">Planktothricoides sp. SpSt-374</name>
    <dbReference type="NCBI Taxonomy" id="2282167"/>
    <lineage>
        <taxon>Bacteria</taxon>
        <taxon>Bacillati</taxon>
        <taxon>Cyanobacteriota</taxon>
        <taxon>Cyanophyceae</taxon>
        <taxon>Oscillatoriophycideae</taxon>
        <taxon>Oscillatoriales</taxon>
        <taxon>Oscillatoriaceae</taxon>
        <taxon>Planktothricoides</taxon>
    </lineage>
</organism>
<dbReference type="PROSITE" id="PS50862">
    <property type="entry name" value="AA_TRNA_LIGASE_II"/>
    <property type="match status" value="1"/>
</dbReference>
<dbReference type="CDD" id="cd00771">
    <property type="entry name" value="ThrRS_core"/>
    <property type="match status" value="1"/>
</dbReference>
<dbReference type="GO" id="GO:0046872">
    <property type="term" value="F:metal ion binding"/>
    <property type="evidence" value="ECO:0007669"/>
    <property type="project" value="UniProtKB-KW"/>
</dbReference>
<dbReference type="NCBIfam" id="TIGR00418">
    <property type="entry name" value="thrS"/>
    <property type="match status" value="1"/>
</dbReference>
<feature type="binding site" evidence="13">
    <location>
        <position position="300"/>
    </location>
    <ligand>
        <name>Zn(2+)</name>
        <dbReference type="ChEBI" id="CHEBI:29105"/>
        <note>catalytic</note>
    </ligand>
</feature>
<evidence type="ECO:0000313" key="16">
    <source>
        <dbReference type="EMBL" id="HGG00803.1"/>
    </source>
</evidence>
<dbReference type="InterPro" id="IPR002320">
    <property type="entry name" value="Thr-tRNA-ligase_IIa"/>
</dbReference>
<dbReference type="InterPro" id="IPR033728">
    <property type="entry name" value="ThrRS_core"/>
</dbReference>
<sequence length="607" mass="69490">MSSASEAKPAQPEAIHLPRTSESEQLKRIRHTTSHVMAMAVQKLFPKAQVTIGPWIDYGFYYDFDHPEPFSEQDLKAIKKEMVKIINRKLPVIREEVSREEASQRIQQINEPYKLEILSGLQEPITLYHLGDQWWDLCAGPHVENTGDLNPKAIELESVAGAYWRGDATKQQLQRIYGTAWETPEQLAEYKRRKEEALRRDHRKLGKELGLFIFSDPVGPGLPLWTPKGTILRSTLEDYLKQEQLKRGYLQVVTPHIARVDLFKISGHWQKYKEDMFPMMAEDEEAVAAEQGFVLKPMNCPFHIQIYKSELRSYRELPMRLAEFGTVYRYEQSGELGGLTRVRGFTQDDSHLFVTPEQLEAEFLKVVDLIMSVFQSLQLKNFQARLSFRDPNSDKYIGGDEAWNKAENAIRHAVQTLGMESFEAPGEAAFYGPKLDFIFRDALEREWQLGTVQVDYNLPDRFQLEYVAEDGTRKRPVMIHRAPFGSLERLIGILIEEYAGDFPLWLAPEQVRLLPVSDEFLPFAQNAALQMQQLGIRAQADTSNERLGKLIRNAEKDKIPVMAVVGAKEVESNSLSIRTRAAGELGVMPLAEILEKVKTAISNRENL</sequence>
<dbReference type="GO" id="GO:0006435">
    <property type="term" value="P:threonyl-tRNA aminoacylation"/>
    <property type="evidence" value="ECO:0007669"/>
    <property type="project" value="UniProtKB-UniRule"/>
</dbReference>
<feature type="binding site" evidence="13">
    <location>
        <position position="480"/>
    </location>
    <ligand>
        <name>Zn(2+)</name>
        <dbReference type="ChEBI" id="CHEBI:29105"/>
        <note>catalytic</note>
    </ligand>
</feature>
<comment type="catalytic activity">
    <reaction evidence="12 13">
        <text>tRNA(Thr) + L-threonine + ATP = L-threonyl-tRNA(Thr) + AMP + diphosphate + H(+)</text>
        <dbReference type="Rhea" id="RHEA:24624"/>
        <dbReference type="Rhea" id="RHEA-COMP:9670"/>
        <dbReference type="Rhea" id="RHEA-COMP:9704"/>
        <dbReference type="ChEBI" id="CHEBI:15378"/>
        <dbReference type="ChEBI" id="CHEBI:30616"/>
        <dbReference type="ChEBI" id="CHEBI:33019"/>
        <dbReference type="ChEBI" id="CHEBI:57926"/>
        <dbReference type="ChEBI" id="CHEBI:78442"/>
        <dbReference type="ChEBI" id="CHEBI:78534"/>
        <dbReference type="ChEBI" id="CHEBI:456215"/>
        <dbReference type="EC" id="6.1.1.3"/>
    </reaction>
</comment>
<dbReference type="Pfam" id="PF03129">
    <property type="entry name" value="HGTP_anticodon"/>
    <property type="match status" value="1"/>
</dbReference>
<dbReference type="FunFam" id="3.30.54.20:FF:000002">
    <property type="entry name" value="Threonine--tRNA ligase"/>
    <property type="match status" value="1"/>
</dbReference>
<dbReference type="CDD" id="cd00860">
    <property type="entry name" value="ThrRS_anticodon"/>
    <property type="match status" value="1"/>
</dbReference>
<dbReference type="EC" id="6.1.1.3" evidence="13"/>
<keyword evidence="5 13" id="KW-0479">Metal-binding</keyword>
<proteinExistence type="inferred from homology"/>
<dbReference type="GO" id="GO:0000049">
    <property type="term" value="F:tRNA binding"/>
    <property type="evidence" value="ECO:0007669"/>
    <property type="project" value="UniProtKB-KW"/>
</dbReference>
<dbReference type="Gene3D" id="3.30.980.10">
    <property type="entry name" value="Threonyl-trna Synthetase, Chain A, domain 2"/>
    <property type="match status" value="1"/>
</dbReference>
<evidence type="ECO:0000256" key="12">
    <source>
        <dbReference type="ARBA" id="ARBA00049515"/>
    </source>
</evidence>
<dbReference type="Gene3D" id="3.30.930.10">
    <property type="entry name" value="Bira Bifunctional Protein, Domain 2"/>
    <property type="match status" value="1"/>
</dbReference>
<feature type="region of interest" description="Disordered" evidence="14">
    <location>
        <begin position="1"/>
        <end position="24"/>
    </location>
</feature>
<accession>A0A7C3ZJL5</accession>
<dbReference type="SUPFAM" id="SSF55186">
    <property type="entry name" value="ThrRS/AlaRS common domain"/>
    <property type="match status" value="1"/>
</dbReference>
<feature type="binding site" evidence="13">
    <location>
        <position position="351"/>
    </location>
    <ligand>
        <name>Zn(2+)</name>
        <dbReference type="ChEBI" id="CHEBI:29105"/>
        <note>catalytic</note>
    </ligand>
</feature>
<evidence type="ECO:0000256" key="7">
    <source>
        <dbReference type="ARBA" id="ARBA00022833"/>
    </source>
</evidence>
<keyword evidence="9 13" id="KW-0694">RNA-binding</keyword>
<protein>
    <recommendedName>
        <fullName evidence="13">Threonine--tRNA ligase</fullName>
        <ecNumber evidence="13">6.1.1.3</ecNumber>
    </recommendedName>
    <alternativeName>
        <fullName evidence="13">Threonyl-tRNA synthetase</fullName>
        <shortName evidence="13">ThrRS</shortName>
    </alternativeName>
</protein>
<evidence type="ECO:0000256" key="9">
    <source>
        <dbReference type="ARBA" id="ARBA00022884"/>
    </source>
</evidence>
<name>A0A7C3ZJL5_9CYAN</name>
<evidence type="ECO:0000256" key="3">
    <source>
        <dbReference type="ARBA" id="ARBA00022555"/>
    </source>
</evidence>
<comment type="similarity">
    <text evidence="1 13">Belongs to the class-II aminoacyl-tRNA synthetase family.</text>
</comment>
<evidence type="ECO:0000256" key="11">
    <source>
        <dbReference type="ARBA" id="ARBA00023146"/>
    </source>
</evidence>
<dbReference type="InterPro" id="IPR004154">
    <property type="entry name" value="Anticodon-bd"/>
</dbReference>
<keyword evidence="7 13" id="KW-0862">Zinc</keyword>
<comment type="caution">
    <text evidence="16">The sequence shown here is derived from an EMBL/GenBank/DDBJ whole genome shotgun (WGS) entry which is preliminary data.</text>
</comment>
<evidence type="ECO:0000259" key="15">
    <source>
        <dbReference type="PROSITE" id="PS50862"/>
    </source>
</evidence>
<dbReference type="InterPro" id="IPR012947">
    <property type="entry name" value="tRNA_SAD"/>
</dbReference>
<evidence type="ECO:0000256" key="4">
    <source>
        <dbReference type="ARBA" id="ARBA00022598"/>
    </source>
</evidence>
<dbReference type="Pfam" id="PF00587">
    <property type="entry name" value="tRNA-synt_2b"/>
    <property type="match status" value="1"/>
</dbReference>
<gene>
    <name evidence="13" type="primary">thrS</name>
    <name evidence="16" type="ORF">ENR15_09175</name>
</gene>
<comment type="cofactor">
    <cofactor evidence="13">
        <name>Zn(2+)</name>
        <dbReference type="ChEBI" id="CHEBI:29105"/>
    </cofactor>
    <text evidence="13">Binds 1 zinc ion per subunit.</text>
</comment>
<evidence type="ECO:0000256" key="13">
    <source>
        <dbReference type="HAMAP-Rule" id="MF_00184"/>
    </source>
</evidence>
<dbReference type="InterPro" id="IPR006195">
    <property type="entry name" value="aa-tRNA-synth_II"/>
</dbReference>
<comment type="caution">
    <text evidence="13">Lacks conserved residue(s) required for the propagation of feature annotation.</text>
</comment>
<dbReference type="SMART" id="SM00863">
    <property type="entry name" value="tRNA_SAD"/>
    <property type="match status" value="1"/>
</dbReference>
<dbReference type="AlphaFoldDB" id="A0A7C3ZJL5"/>
<dbReference type="FunFam" id="3.30.930.10:FF:000002">
    <property type="entry name" value="Threonine--tRNA ligase"/>
    <property type="match status" value="1"/>
</dbReference>
<dbReference type="GO" id="GO:0005737">
    <property type="term" value="C:cytoplasm"/>
    <property type="evidence" value="ECO:0007669"/>
    <property type="project" value="UniProtKB-SubCell"/>
</dbReference>
<keyword evidence="4 13" id="KW-0436">Ligase</keyword>
<dbReference type="InterPro" id="IPR002314">
    <property type="entry name" value="aa-tRNA-synt_IIb"/>
</dbReference>
<dbReference type="InterPro" id="IPR018163">
    <property type="entry name" value="Thr/Ala-tRNA-synth_IIc_edit"/>
</dbReference>
<dbReference type="Pfam" id="PF07973">
    <property type="entry name" value="tRNA_SAD"/>
    <property type="match status" value="1"/>
</dbReference>
<evidence type="ECO:0000256" key="1">
    <source>
        <dbReference type="ARBA" id="ARBA00008226"/>
    </source>
</evidence>
<dbReference type="FunFam" id="3.40.50.800:FF:000001">
    <property type="entry name" value="Threonine--tRNA ligase"/>
    <property type="match status" value="1"/>
</dbReference>
<evidence type="ECO:0000256" key="14">
    <source>
        <dbReference type="SAM" id="MobiDB-lite"/>
    </source>
</evidence>
<evidence type="ECO:0000256" key="6">
    <source>
        <dbReference type="ARBA" id="ARBA00022741"/>
    </source>
</evidence>
<evidence type="ECO:0000256" key="2">
    <source>
        <dbReference type="ARBA" id="ARBA00022490"/>
    </source>
</evidence>
<evidence type="ECO:0000256" key="10">
    <source>
        <dbReference type="ARBA" id="ARBA00022917"/>
    </source>
</evidence>
<dbReference type="HAMAP" id="MF_00184">
    <property type="entry name" value="Thr_tRNA_synth"/>
    <property type="match status" value="1"/>
</dbReference>
<dbReference type="GO" id="GO:0005524">
    <property type="term" value="F:ATP binding"/>
    <property type="evidence" value="ECO:0007669"/>
    <property type="project" value="UniProtKB-UniRule"/>
</dbReference>
<dbReference type="PRINTS" id="PR01047">
    <property type="entry name" value="TRNASYNTHTHR"/>
</dbReference>
<dbReference type="PANTHER" id="PTHR11451">
    <property type="entry name" value="THREONINE-TRNA LIGASE"/>
    <property type="match status" value="1"/>
</dbReference>
<dbReference type="PANTHER" id="PTHR11451:SF44">
    <property type="entry name" value="THREONINE--TRNA LIGASE, CHLOROPLASTIC_MITOCHONDRIAL 2"/>
    <property type="match status" value="1"/>
</dbReference>
<keyword evidence="2 13" id="KW-0963">Cytoplasm</keyword>
<keyword evidence="8 13" id="KW-0067">ATP-binding</keyword>